<reference evidence="2 3" key="1">
    <citation type="submission" date="2020-10" db="EMBL/GenBank/DDBJ databases">
        <title>Complete genome sequence of Cupriavidus basilensis CCUG 49340T.</title>
        <authorList>
            <person name="Salva-Serra F."/>
            <person name="Donoso R.A."/>
            <person name="Cho K.H."/>
            <person name="Yoo J.A."/>
            <person name="Lee K."/>
            <person name="Yoon S.-H."/>
            <person name="Perez-Pantoja D."/>
            <person name="Moore E.R.B."/>
        </authorList>
    </citation>
    <scope>NUCLEOTIDE SEQUENCE [LARGE SCALE GENOMIC DNA]</scope>
    <source>
        <strain evidence="3">CCUG 49340</strain>
    </source>
</reference>
<feature type="domain" description="DUF2779" evidence="1">
    <location>
        <begin position="303"/>
        <end position="426"/>
    </location>
</feature>
<dbReference type="InterPro" id="IPR021301">
    <property type="entry name" value="DUF2779"/>
</dbReference>
<protein>
    <submittedName>
        <fullName evidence="2">DUF2779 domain-containing protein</fullName>
    </submittedName>
</protein>
<organism evidence="2 3">
    <name type="scientific">Cupriavidus basilensis</name>
    <dbReference type="NCBI Taxonomy" id="68895"/>
    <lineage>
        <taxon>Bacteria</taxon>
        <taxon>Pseudomonadati</taxon>
        <taxon>Pseudomonadota</taxon>
        <taxon>Betaproteobacteria</taxon>
        <taxon>Burkholderiales</taxon>
        <taxon>Burkholderiaceae</taxon>
        <taxon>Cupriavidus</taxon>
    </lineage>
</organism>
<proteinExistence type="predicted"/>
<dbReference type="Pfam" id="PF11074">
    <property type="entry name" value="DUF2779"/>
    <property type="match status" value="1"/>
</dbReference>
<dbReference type="Proteomes" id="UP000397656">
    <property type="component" value="Chromosome 1"/>
</dbReference>
<dbReference type="EMBL" id="CP062803">
    <property type="protein sequence ID" value="QOT78364.1"/>
    <property type="molecule type" value="Genomic_DNA"/>
</dbReference>
<name>A0A7M2GZX9_9BURK</name>
<sequence>MRSLSKSKLMAFRQCPKRLWLEIHRRELGRHSAATEASFAIGHQVGEIARHLYDPQQTGALVDAQAEGFEAAFARSQDLLGAERAQPVFEAGLRAAGALAFADVMLPAGAGTQRTWRMVEVKSSTGVKDYHRDDTAVQAYVARRAGVPLSAIALAHIDSQWVYPGGGDYRGLLVEQDLSEQAFARAGEVEAWIAQAQAIAGLPDEPEMTTGRHCGEPYECGFLDHCQSQEPRAEYPVQWLPRVQSKALKALIEQDGVSDMRDVPDALLNERQLRVKAQTLSGQTWFDAAGAAADLAAHGLPAVFLDFETIQFAVPIWPGTRPYQQLPFQFSLHRLSGAGELMHQSFLDLSGGDPSRAFAWALVDNCGQDGPVFVYNAAFEKTRIRELAERFPDMQRPLLAINARVVDLLPVAERRYYHPDQHGSWSIKRVLPTIVPDLRYDELDGVQDGGMAMSAFQEAIQVQTAPARKMQIQCQLEDYCRLDTLAMVRLWQFFTGRIGRAS</sequence>
<dbReference type="AlphaFoldDB" id="A0A7M2GZX9"/>
<evidence type="ECO:0000313" key="3">
    <source>
        <dbReference type="Proteomes" id="UP000397656"/>
    </source>
</evidence>
<gene>
    <name evidence="2" type="ORF">F7R26_000220</name>
</gene>
<evidence type="ECO:0000259" key="1">
    <source>
        <dbReference type="Pfam" id="PF11074"/>
    </source>
</evidence>
<accession>A0A7M2GZX9</accession>
<evidence type="ECO:0000313" key="2">
    <source>
        <dbReference type="EMBL" id="QOT78364.1"/>
    </source>
</evidence>